<dbReference type="InterPro" id="IPR010697">
    <property type="entry name" value="YspA"/>
</dbReference>
<dbReference type="EMBL" id="CP073249">
    <property type="protein sequence ID" value="QUF03482.1"/>
    <property type="molecule type" value="Genomic_DNA"/>
</dbReference>
<dbReference type="Proteomes" id="UP000677152">
    <property type="component" value="Chromosome"/>
</dbReference>
<dbReference type="PANTHER" id="PTHR38440">
    <property type="entry name" value="UPF0398 PROTEIN YPSA"/>
    <property type="match status" value="1"/>
</dbReference>
<protein>
    <submittedName>
        <fullName evidence="1">Uncharacterized protein</fullName>
    </submittedName>
</protein>
<dbReference type="SUPFAM" id="SSF102405">
    <property type="entry name" value="MCP/YpsA-like"/>
    <property type="match status" value="1"/>
</dbReference>
<gene>
    <name evidence="1" type="ORF">KCV87_29400</name>
</gene>
<evidence type="ECO:0000313" key="1">
    <source>
        <dbReference type="EMBL" id="QUF03482.1"/>
    </source>
</evidence>
<reference evidence="1" key="1">
    <citation type="submission" date="2021-04" db="EMBL/GenBank/DDBJ databases">
        <title>Genomic sequence of Actinosynnema pretiosum subsp. pretiosum ATCC 31280 (C-14919).</title>
        <authorList>
            <person name="Bai L."/>
            <person name="Wang X."/>
            <person name="Xiao Y."/>
        </authorList>
    </citation>
    <scope>NUCLEOTIDE SEQUENCE</scope>
    <source>
        <strain evidence="1">ATCC 31280</strain>
    </source>
</reference>
<organism evidence="1 2">
    <name type="scientific">Actinosynnema pretiosum subsp. pretiosum</name>
    <dbReference type="NCBI Taxonomy" id="103721"/>
    <lineage>
        <taxon>Bacteria</taxon>
        <taxon>Bacillati</taxon>
        <taxon>Actinomycetota</taxon>
        <taxon>Actinomycetes</taxon>
        <taxon>Pseudonocardiales</taxon>
        <taxon>Pseudonocardiaceae</taxon>
        <taxon>Actinosynnema</taxon>
    </lineage>
</organism>
<accession>A0AA45R353</accession>
<dbReference type="Gene3D" id="3.40.50.450">
    <property type="match status" value="1"/>
</dbReference>
<proteinExistence type="predicted"/>
<dbReference type="AlphaFoldDB" id="A0AA45R353"/>
<sequence length="165" mass="16952">MRVGITGHSNLAPECVDEVGAGIRAALDAALEDEAAGGSSLVGVTCLAAGADQLFARVVLGMGGEVEVVLPAADYRDKIKPHNLAEYDELLGRATVVSVLPNEVSGRYAYVMANERMLASVDFVVAVWDGLPSGGKGGTGDVVEHAVASGVPVVVVWPPGARRKS</sequence>
<evidence type="ECO:0000313" key="2">
    <source>
        <dbReference type="Proteomes" id="UP000677152"/>
    </source>
</evidence>
<name>A0AA45R353_9PSEU</name>
<dbReference type="PANTHER" id="PTHR38440:SF1">
    <property type="entry name" value="UPF0398 PROTEIN SPR0331"/>
    <property type="match status" value="1"/>
</dbReference>